<gene>
    <name evidence="2" type="ORF">AAE3_LOCUS13980</name>
</gene>
<dbReference type="Gene3D" id="3.30.460.10">
    <property type="entry name" value="Beta Polymerase, domain 2"/>
    <property type="match status" value="1"/>
</dbReference>
<feature type="region of interest" description="Disordered" evidence="1">
    <location>
        <begin position="109"/>
        <end position="131"/>
    </location>
</feature>
<keyword evidence="3" id="KW-1185">Reference proteome</keyword>
<dbReference type="OrthoDB" id="21330at2759"/>
<dbReference type="EMBL" id="CACVBS010000112">
    <property type="protein sequence ID" value="CAA7271749.1"/>
    <property type="molecule type" value="Genomic_DNA"/>
</dbReference>
<organism evidence="2 3">
    <name type="scientific">Cyclocybe aegerita</name>
    <name type="common">Black poplar mushroom</name>
    <name type="synonym">Agrocybe aegerita</name>
    <dbReference type="NCBI Taxonomy" id="1973307"/>
    <lineage>
        <taxon>Eukaryota</taxon>
        <taxon>Fungi</taxon>
        <taxon>Dikarya</taxon>
        <taxon>Basidiomycota</taxon>
        <taxon>Agaricomycotina</taxon>
        <taxon>Agaricomycetes</taxon>
        <taxon>Agaricomycetidae</taxon>
        <taxon>Agaricales</taxon>
        <taxon>Agaricineae</taxon>
        <taxon>Bolbitiaceae</taxon>
        <taxon>Cyclocybe</taxon>
    </lineage>
</organism>
<dbReference type="InterPro" id="IPR043519">
    <property type="entry name" value="NT_sf"/>
</dbReference>
<accession>A0A8S0WDJ2</accession>
<dbReference type="AlphaFoldDB" id="A0A8S0WDJ2"/>
<proteinExistence type="predicted"/>
<protein>
    <submittedName>
        <fullName evidence="2">Uncharacterized protein</fullName>
    </submittedName>
</protein>
<evidence type="ECO:0000256" key="1">
    <source>
        <dbReference type="SAM" id="MobiDB-lite"/>
    </source>
</evidence>
<dbReference type="Pfam" id="PF02410">
    <property type="entry name" value="RsfS"/>
    <property type="match status" value="1"/>
</dbReference>
<name>A0A8S0WDJ2_CYCAE</name>
<comment type="caution">
    <text evidence="2">The sequence shown here is derived from an EMBL/GenBank/DDBJ whole genome shotgun (WGS) entry which is preliminary data.</text>
</comment>
<sequence length="220" mass="24251">MQALRCTHPPRVMNGLFLNSLCGRTRSFASTSAAREAARVPWFVDPNPVPQAFGQRQPPPHLLARPIAAPAVPEEAPDVLKILHAELLQSPHLETSELVVKPAVLPAPGPPLPITPPHGRRKRGGTYPGESNYDNGLGGIWSWVVMGQVKEGTENRGSIESVVRLVRKTLLKREPPLPLPPKSRRQNGSEWVMIDAGQFAIHILSKGARERYFNQTGWEL</sequence>
<reference evidence="2 3" key="1">
    <citation type="submission" date="2020-01" db="EMBL/GenBank/DDBJ databases">
        <authorList>
            <person name="Gupta K D."/>
        </authorList>
    </citation>
    <scope>NUCLEOTIDE SEQUENCE [LARGE SCALE GENOMIC DNA]</scope>
</reference>
<dbReference type="Proteomes" id="UP000467700">
    <property type="component" value="Unassembled WGS sequence"/>
</dbReference>
<evidence type="ECO:0000313" key="3">
    <source>
        <dbReference type="Proteomes" id="UP000467700"/>
    </source>
</evidence>
<evidence type="ECO:0000313" key="2">
    <source>
        <dbReference type="EMBL" id="CAA7271749.1"/>
    </source>
</evidence>